<sequence>MESQTACQETEPKDLVPVTTELEGLIAPFSEAEIDLVVKQMPLDKAPGPDGFTGCFLKKCWYIIKHDFYRLCDDFYNEKIDLKCINTSFITLILANRLQAVILNFIHPHQYGFIQSRSIQDCLAWSFEYIHQCHQSKREIIILKLDFSKAFDTVEHSAILEMLLALGFPEKWSRWMHLILSSGSASVLLNGVREAISLQKRCSSRGSFVAFALSAELLQYIIHRALALGIFSLPISQRRGYFPVIQYADDTLMVMQADARQLY</sequence>
<evidence type="ECO:0000313" key="3">
    <source>
        <dbReference type="Proteomes" id="UP001341281"/>
    </source>
</evidence>
<dbReference type="Proteomes" id="UP001341281">
    <property type="component" value="Chromosome 03"/>
</dbReference>
<evidence type="ECO:0000259" key="1">
    <source>
        <dbReference type="Pfam" id="PF00078"/>
    </source>
</evidence>
<dbReference type="InterPro" id="IPR000477">
    <property type="entry name" value="RT_dom"/>
</dbReference>
<gene>
    <name evidence="2" type="ORF">U9M48_014155</name>
</gene>
<dbReference type="AlphaFoldDB" id="A0AAQ3WKF3"/>
<dbReference type="Pfam" id="PF00078">
    <property type="entry name" value="RVT_1"/>
    <property type="match status" value="1"/>
</dbReference>
<evidence type="ECO:0000313" key="2">
    <source>
        <dbReference type="EMBL" id="WVZ64661.1"/>
    </source>
</evidence>
<protein>
    <recommendedName>
        <fullName evidence="1">Reverse transcriptase domain-containing protein</fullName>
    </recommendedName>
</protein>
<keyword evidence="3" id="KW-1185">Reference proteome</keyword>
<organism evidence="2 3">
    <name type="scientific">Paspalum notatum var. saurae</name>
    <dbReference type="NCBI Taxonomy" id="547442"/>
    <lineage>
        <taxon>Eukaryota</taxon>
        <taxon>Viridiplantae</taxon>
        <taxon>Streptophyta</taxon>
        <taxon>Embryophyta</taxon>
        <taxon>Tracheophyta</taxon>
        <taxon>Spermatophyta</taxon>
        <taxon>Magnoliopsida</taxon>
        <taxon>Liliopsida</taxon>
        <taxon>Poales</taxon>
        <taxon>Poaceae</taxon>
        <taxon>PACMAD clade</taxon>
        <taxon>Panicoideae</taxon>
        <taxon>Andropogonodae</taxon>
        <taxon>Paspaleae</taxon>
        <taxon>Paspalinae</taxon>
        <taxon>Paspalum</taxon>
    </lineage>
</organism>
<proteinExistence type="predicted"/>
<feature type="domain" description="Reverse transcriptase" evidence="1">
    <location>
        <begin position="92"/>
        <end position="257"/>
    </location>
</feature>
<reference evidence="2 3" key="1">
    <citation type="submission" date="2024-02" db="EMBL/GenBank/DDBJ databases">
        <title>High-quality chromosome-scale genome assembly of Pensacola bahiagrass (Paspalum notatum Flugge var. saurae).</title>
        <authorList>
            <person name="Vega J.M."/>
            <person name="Podio M."/>
            <person name="Orjuela J."/>
            <person name="Siena L.A."/>
            <person name="Pessino S.C."/>
            <person name="Combes M.C."/>
            <person name="Mariac C."/>
            <person name="Albertini E."/>
            <person name="Pupilli F."/>
            <person name="Ortiz J.P.A."/>
            <person name="Leblanc O."/>
        </authorList>
    </citation>
    <scope>NUCLEOTIDE SEQUENCE [LARGE SCALE GENOMIC DNA]</scope>
    <source>
        <strain evidence="2">R1</strain>
        <tissue evidence="2">Leaf</tissue>
    </source>
</reference>
<name>A0AAQ3WKF3_PASNO</name>
<dbReference type="EMBL" id="CP144747">
    <property type="protein sequence ID" value="WVZ64661.1"/>
    <property type="molecule type" value="Genomic_DNA"/>
</dbReference>
<dbReference type="PANTHER" id="PTHR19446">
    <property type="entry name" value="REVERSE TRANSCRIPTASES"/>
    <property type="match status" value="1"/>
</dbReference>
<accession>A0AAQ3WKF3</accession>